<reference evidence="2" key="2">
    <citation type="submission" date="2015-01" db="EMBL/GenBank/DDBJ databases">
        <title>Evolutionary Origins and Diversification of the Mycorrhizal Mutualists.</title>
        <authorList>
            <consortium name="DOE Joint Genome Institute"/>
            <consortium name="Mycorrhizal Genomics Consortium"/>
            <person name="Kohler A."/>
            <person name="Kuo A."/>
            <person name="Nagy L.G."/>
            <person name="Floudas D."/>
            <person name="Copeland A."/>
            <person name="Barry K.W."/>
            <person name="Cichocki N."/>
            <person name="Veneault-Fourrey C."/>
            <person name="LaButti K."/>
            <person name="Lindquist E.A."/>
            <person name="Lipzen A."/>
            <person name="Lundell T."/>
            <person name="Morin E."/>
            <person name="Murat C."/>
            <person name="Riley R."/>
            <person name="Ohm R."/>
            <person name="Sun H."/>
            <person name="Tunlid A."/>
            <person name="Henrissat B."/>
            <person name="Grigoriev I.V."/>
            <person name="Hibbett D.S."/>
            <person name="Martin F."/>
        </authorList>
    </citation>
    <scope>NUCLEOTIDE SEQUENCE [LARGE SCALE GENOMIC DNA]</scope>
    <source>
        <strain evidence="2">MUT 4182</strain>
    </source>
</reference>
<evidence type="ECO:0000313" key="2">
    <source>
        <dbReference type="Proteomes" id="UP000054248"/>
    </source>
</evidence>
<accession>A0A0C3LZD0</accession>
<gene>
    <name evidence="1" type="ORF">M407DRAFT_243590</name>
</gene>
<proteinExistence type="predicted"/>
<dbReference type="HOGENOM" id="CLU_1751056_0_0_1"/>
<dbReference type="Proteomes" id="UP000054248">
    <property type="component" value="Unassembled WGS sequence"/>
</dbReference>
<dbReference type="AlphaFoldDB" id="A0A0C3LZD0"/>
<evidence type="ECO:0000313" key="1">
    <source>
        <dbReference type="EMBL" id="KIO26772.1"/>
    </source>
</evidence>
<keyword evidence="2" id="KW-1185">Reference proteome</keyword>
<organism evidence="1 2">
    <name type="scientific">Tulasnella calospora MUT 4182</name>
    <dbReference type="NCBI Taxonomy" id="1051891"/>
    <lineage>
        <taxon>Eukaryota</taxon>
        <taxon>Fungi</taxon>
        <taxon>Dikarya</taxon>
        <taxon>Basidiomycota</taxon>
        <taxon>Agaricomycotina</taxon>
        <taxon>Agaricomycetes</taxon>
        <taxon>Cantharellales</taxon>
        <taxon>Tulasnellaceae</taxon>
        <taxon>Tulasnella</taxon>
    </lineage>
</organism>
<dbReference type="EMBL" id="KN823019">
    <property type="protein sequence ID" value="KIO26772.1"/>
    <property type="molecule type" value="Genomic_DNA"/>
</dbReference>
<sequence length="149" mass="16585">MFRYLVLDNPEVTTTTIIYPHPPPPSDDANHEPCNNTLLPLTGSPSTLTPRLSYHSDMQAIMFPMVTFSALVPHSHFSSGIDFRQISLECSVFTCSFTVEGSRLFLVPVGPSYLGNCRFPTLSRLSPLPYVLFTHVDILCDCCCFVLPL</sequence>
<protein>
    <submittedName>
        <fullName evidence="1">Uncharacterized protein</fullName>
    </submittedName>
</protein>
<reference evidence="1 2" key="1">
    <citation type="submission" date="2014-04" db="EMBL/GenBank/DDBJ databases">
        <authorList>
            <consortium name="DOE Joint Genome Institute"/>
            <person name="Kuo A."/>
            <person name="Girlanda M."/>
            <person name="Perotto S."/>
            <person name="Kohler A."/>
            <person name="Nagy L.G."/>
            <person name="Floudas D."/>
            <person name="Copeland A."/>
            <person name="Barry K.W."/>
            <person name="Cichocki N."/>
            <person name="Veneault-Fourrey C."/>
            <person name="LaButti K."/>
            <person name="Lindquist E.A."/>
            <person name="Lipzen A."/>
            <person name="Lundell T."/>
            <person name="Morin E."/>
            <person name="Murat C."/>
            <person name="Sun H."/>
            <person name="Tunlid A."/>
            <person name="Henrissat B."/>
            <person name="Grigoriev I.V."/>
            <person name="Hibbett D.S."/>
            <person name="Martin F."/>
            <person name="Nordberg H.P."/>
            <person name="Cantor M.N."/>
            <person name="Hua S.X."/>
        </authorList>
    </citation>
    <scope>NUCLEOTIDE SEQUENCE [LARGE SCALE GENOMIC DNA]</scope>
    <source>
        <strain evidence="1 2">MUT 4182</strain>
    </source>
</reference>
<name>A0A0C3LZD0_9AGAM</name>